<accession>A0A9X5CC02</accession>
<dbReference type="Proteomes" id="UP000474104">
    <property type="component" value="Unassembled WGS sequence"/>
</dbReference>
<proteinExistence type="predicted"/>
<evidence type="ECO:0000313" key="2">
    <source>
        <dbReference type="Proteomes" id="UP000474104"/>
    </source>
</evidence>
<dbReference type="OrthoDB" id="996097at2"/>
<dbReference type="EMBL" id="VIRB01000140">
    <property type="protein sequence ID" value="NDO71596.1"/>
    <property type="molecule type" value="Genomic_DNA"/>
</dbReference>
<protein>
    <submittedName>
        <fullName evidence="1">Uncharacterized protein</fullName>
    </submittedName>
</protein>
<name>A0A9X5CC02_9FIRM</name>
<gene>
    <name evidence="1" type="ORF">FMM80_24280</name>
</gene>
<sequence>MAKHWCGSFIVFFALLMAGFGGLTIVIDPYFHYHKPLESLEYRIYNERYQNDGIVKHFDYDALITGTSMIQNFKTSEMDALFGTHSIKIPFSGAAYKEVSENIERAISANSNLKTVVWGLDYNRFYGDFNATRYESYPTYLYDDNPFNDVNYFFNKSVAISDTYKNVIEFTNEGGHTTTFDEYNNWNGAHVFGKEAILSQISRPNKTQDVAYSKLNPQNIEQNVLTLVKAHAEIDFYLFWTPYSIISFDIENQRGELKNILKWEKEAIELMYPYKNLHLYSFFDEFDMITDLDNYKDILHYSEDVNSYILESMAKKDHEVTADNYEAYCQNIWDFYTQYDYDSIYE</sequence>
<dbReference type="AlphaFoldDB" id="A0A9X5CC02"/>
<organism evidence="1 2">
    <name type="scientific">Schaedlerella arabinosiphila</name>
    <dbReference type="NCBI Taxonomy" id="2044587"/>
    <lineage>
        <taxon>Bacteria</taxon>
        <taxon>Bacillati</taxon>
        <taxon>Bacillota</taxon>
        <taxon>Clostridia</taxon>
        <taxon>Lachnospirales</taxon>
        <taxon>Lachnospiraceae</taxon>
        <taxon>Schaedlerella</taxon>
    </lineage>
</organism>
<comment type="caution">
    <text evidence="1">The sequence shown here is derived from an EMBL/GenBank/DDBJ whole genome shotgun (WGS) entry which is preliminary data.</text>
</comment>
<evidence type="ECO:0000313" key="1">
    <source>
        <dbReference type="EMBL" id="NDO71596.1"/>
    </source>
</evidence>
<dbReference type="RefSeq" id="WP_004081123.1">
    <property type="nucleotide sequence ID" value="NZ_VIRB01000140.1"/>
</dbReference>
<reference evidence="1 2" key="1">
    <citation type="submission" date="2019-07" db="EMBL/GenBank/DDBJ databases">
        <title>Draft genome sequences of 15 bacterial species constituting the stable defined intestinal microbiota of the GM15 gnotobiotic mouse model.</title>
        <authorList>
            <person name="Elie C."/>
            <person name="Mathieu A."/>
            <person name="Saliou A."/>
            <person name="Darnaud M."/>
            <person name="Leulier F."/>
            <person name="Tamellini A."/>
        </authorList>
    </citation>
    <scope>NUCLEOTIDE SEQUENCE [LARGE SCALE GENOMIC DNA]</scope>
    <source>
        <strain evidence="2">ASF 502</strain>
    </source>
</reference>